<name>A0ABP8KYU6_9BACT</name>
<reference evidence="5" key="1">
    <citation type="journal article" date="2019" name="Int. J. Syst. Evol. Microbiol.">
        <title>The Global Catalogue of Microorganisms (GCM) 10K type strain sequencing project: providing services to taxonomists for standard genome sequencing and annotation.</title>
        <authorList>
            <consortium name="The Broad Institute Genomics Platform"/>
            <consortium name="The Broad Institute Genome Sequencing Center for Infectious Disease"/>
            <person name="Wu L."/>
            <person name="Ma J."/>
        </authorList>
    </citation>
    <scope>NUCLEOTIDE SEQUENCE [LARGE SCALE GENOMIC DNA]</scope>
    <source>
        <strain evidence="5">JCM 17925</strain>
    </source>
</reference>
<feature type="compositionally biased region" description="Polar residues" evidence="1">
    <location>
        <begin position="181"/>
        <end position="197"/>
    </location>
</feature>
<organism evidence="4 5">
    <name type="scientific">Nibrella viscosa</name>
    <dbReference type="NCBI Taxonomy" id="1084524"/>
    <lineage>
        <taxon>Bacteria</taxon>
        <taxon>Pseudomonadati</taxon>
        <taxon>Bacteroidota</taxon>
        <taxon>Cytophagia</taxon>
        <taxon>Cytophagales</taxon>
        <taxon>Spirosomataceae</taxon>
        <taxon>Nibrella</taxon>
    </lineage>
</organism>
<feature type="compositionally biased region" description="Polar residues" evidence="1">
    <location>
        <begin position="217"/>
        <end position="227"/>
    </location>
</feature>
<evidence type="ECO:0000256" key="2">
    <source>
        <dbReference type="SAM" id="Phobius"/>
    </source>
</evidence>
<feature type="compositionally biased region" description="Polar residues" evidence="1">
    <location>
        <begin position="154"/>
        <end position="173"/>
    </location>
</feature>
<dbReference type="Proteomes" id="UP001500936">
    <property type="component" value="Unassembled WGS sequence"/>
</dbReference>
<proteinExistence type="predicted"/>
<keyword evidence="2" id="KW-0812">Transmembrane</keyword>
<gene>
    <name evidence="4" type="primary">traM</name>
    <name evidence="4" type="ORF">GCM10023187_53730</name>
</gene>
<accession>A0ABP8KYU6</accession>
<keyword evidence="2" id="KW-0472">Membrane</keyword>
<evidence type="ECO:0000259" key="3">
    <source>
        <dbReference type="Pfam" id="PF12508"/>
    </source>
</evidence>
<evidence type="ECO:0000313" key="4">
    <source>
        <dbReference type="EMBL" id="GAA4419423.1"/>
    </source>
</evidence>
<feature type="region of interest" description="Disordered" evidence="1">
    <location>
        <begin position="111"/>
        <end position="259"/>
    </location>
</feature>
<dbReference type="EMBL" id="BAABHB010000018">
    <property type="protein sequence ID" value="GAA4419423.1"/>
    <property type="molecule type" value="Genomic_DNA"/>
</dbReference>
<dbReference type="RefSeq" id="WP_345271154.1">
    <property type="nucleotide sequence ID" value="NZ_BAABHB010000018.1"/>
</dbReference>
<feature type="transmembrane region" description="Helical" evidence="2">
    <location>
        <begin position="21"/>
        <end position="40"/>
    </location>
</feature>
<keyword evidence="2" id="KW-1133">Transmembrane helix</keyword>
<feature type="domain" description="Conjugative transposon TraM C-terminal" evidence="3">
    <location>
        <begin position="278"/>
        <end position="416"/>
    </location>
</feature>
<protein>
    <submittedName>
        <fullName evidence="4">Conjugative transposon protein TraM</fullName>
    </submittedName>
</protein>
<dbReference type="Pfam" id="PF12508">
    <property type="entry name" value="Transposon_TraM"/>
    <property type="match status" value="1"/>
</dbReference>
<comment type="caution">
    <text evidence="4">The sequence shown here is derived from an EMBL/GenBank/DDBJ whole genome shotgun (WGS) entry which is preliminary data.</text>
</comment>
<evidence type="ECO:0000256" key="1">
    <source>
        <dbReference type="SAM" id="MobiDB-lite"/>
    </source>
</evidence>
<keyword evidence="5" id="KW-1185">Reference proteome</keyword>
<dbReference type="InterPro" id="IPR055407">
    <property type="entry name" value="TraM_C"/>
</dbReference>
<sequence>MNTALSATHTEVAFFRERKAMLMYPVIIVPFLMALFWILGGGKGERYLAEEAAADRPGASGFNASVPQAKNSVIRTRSVETPGYGSAQGGQVLSSFTHTRQDSIAQGLKAIPASSPAPPERHASSLAATPAETNLPVPAITPGVVTPAARPAQRASQTNQAALAATSGGNRSGKSYYYRPPQQSAATSETYSATQAPQYVVEDIHPTQPSPADGGRQSDQSATTTVRLSDKLATSRLSDGADNESPFYTAPTGGNRPQPTRAVLNPGEHSRRHIAWMIPVVVHEDQAIREGQQVKLRLLKEVTVEGVTVPANTILYAVGRLAEDRLILTVRSLQLGSQLIPLDLDVYDTDGSPGVNVPGLSRQVGGQIQSSAIQGVNLPGVGALANSVLNSARMNASNAVRQPMIRLRGGYNLYLKAQ</sequence>
<evidence type="ECO:0000313" key="5">
    <source>
        <dbReference type="Proteomes" id="UP001500936"/>
    </source>
</evidence>